<protein>
    <submittedName>
        <fullName evidence="1">L-rhamnose mutarotase</fullName>
        <ecNumber evidence="1">5.1.3.32</ecNumber>
    </submittedName>
</protein>
<proteinExistence type="predicted"/>
<dbReference type="GO" id="GO:0062192">
    <property type="term" value="F:L-rhamnose mutarotase activity"/>
    <property type="evidence" value="ECO:0007669"/>
    <property type="project" value="UniProtKB-EC"/>
</dbReference>
<dbReference type="EMBL" id="JAENIL010000006">
    <property type="protein sequence ID" value="MBK1876114.1"/>
    <property type="molecule type" value="Genomic_DNA"/>
</dbReference>
<gene>
    <name evidence="1" type="ORF">JIN87_04495</name>
</gene>
<keyword evidence="1" id="KW-0413">Isomerase</keyword>
<dbReference type="Gene3D" id="3.30.70.100">
    <property type="match status" value="1"/>
</dbReference>
<dbReference type="AlphaFoldDB" id="A0A934RYC8"/>
<dbReference type="InterPro" id="IPR008000">
    <property type="entry name" value="Rham/fucose_mutarotase"/>
</dbReference>
<accession>A0A934RYC8</accession>
<dbReference type="EC" id="5.1.3.32" evidence="1"/>
<dbReference type="Pfam" id="PF05336">
    <property type="entry name" value="rhaM"/>
    <property type="match status" value="1"/>
</dbReference>
<dbReference type="PANTHER" id="PTHR34389">
    <property type="entry name" value="L-RHAMNOSE MUTAROTASE"/>
    <property type="match status" value="1"/>
</dbReference>
<dbReference type="PANTHER" id="PTHR34389:SF2">
    <property type="entry name" value="L-RHAMNOSE MUTAROTASE"/>
    <property type="match status" value="1"/>
</dbReference>
<evidence type="ECO:0000313" key="1">
    <source>
        <dbReference type="EMBL" id="MBK1876114.1"/>
    </source>
</evidence>
<sequence>MRSYSIFLDEADGTLFAIAEIEHIEARESIARTEVCKRWWKFMAPLMEVNQDDSPCTVALRKVFEL</sequence>
<dbReference type="GO" id="GO:0019301">
    <property type="term" value="P:rhamnose catabolic process"/>
    <property type="evidence" value="ECO:0007669"/>
    <property type="project" value="TreeGrafter"/>
</dbReference>
<reference evidence="1" key="1">
    <citation type="submission" date="2021-01" db="EMBL/GenBank/DDBJ databases">
        <title>Modified the classification status of verrucomicrobia.</title>
        <authorList>
            <person name="Feng X."/>
        </authorList>
    </citation>
    <scope>NUCLEOTIDE SEQUENCE</scope>
    <source>
        <strain evidence="1">KCTC 13126</strain>
    </source>
</reference>
<evidence type="ECO:0000313" key="2">
    <source>
        <dbReference type="Proteomes" id="UP000617628"/>
    </source>
</evidence>
<dbReference type="Proteomes" id="UP000617628">
    <property type="component" value="Unassembled WGS sequence"/>
</dbReference>
<dbReference type="SUPFAM" id="SSF54909">
    <property type="entry name" value="Dimeric alpha+beta barrel"/>
    <property type="match status" value="1"/>
</dbReference>
<name>A0A934RYC8_9BACT</name>
<keyword evidence="2" id="KW-1185">Reference proteome</keyword>
<organism evidence="1 2">
    <name type="scientific">Pelagicoccus mobilis</name>
    <dbReference type="NCBI Taxonomy" id="415221"/>
    <lineage>
        <taxon>Bacteria</taxon>
        <taxon>Pseudomonadati</taxon>
        <taxon>Verrucomicrobiota</taxon>
        <taxon>Opitutia</taxon>
        <taxon>Puniceicoccales</taxon>
        <taxon>Pelagicoccaceae</taxon>
        <taxon>Pelagicoccus</taxon>
    </lineage>
</organism>
<dbReference type="RefSeq" id="WP_200354331.1">
    <property type="nucleotide sequence ID" value="NZ_JAENIL010000006.1"/>
</dbReference>
<dbReference type="InterPro" id="IPR011008">
    <property type="entry name" value="Dimeric_a/b-barrel"/>
</dbReference>
<comment type="caution">
    <text evidence="1">The sequence shown here is derived from an EMBL/GenBank/DDBJ whole genome shotgun (WGS) entry which is preliminary data.</text>
</comment>